<evidence type="ECO:0000256" key="3">
    <source>
        <dbReference type="ARBA" id="ARBA00022475"/>
    </source>
</evidence>
<dbReference type="Proteomes" id="UP001517247">
    <property type="component" value="Unassembled WGS sequence"/>
</dbReference>
<feature type="transmembrane region" description="Helical" evidence="7">
    <location>
        <begin position="305"/>
        <end position="322"/>
    </location>
</feature>
<feature type="transmembrane region" description="Helical" evidence="7">
    <location>
        <begin position="182"/>
        <end position="202"/>
    </location>
</feature>
<feature type="transmembrane region" description="Helical" evidence="7">
    <location>
        <begin position="208"/>
        <end position="224"/>
    </location>
</feature>
<reference evidence="9 10" key="1">
    <citation type="submission" date="2024-12" db="EMBL/GenBank/DDBJ databases">
        <authorList>
            <person name="Hu S."/>
        </authorList>
    </citation>
    <scope>NUCLEOTIDE SEQUENCE [LARGE SCALE GENOMIC DNA]</scope>
    <source>
        <strain evidence="9 10">THG-T11</strain>
    </source>
</reference>
<keyword evidence="10" id="KW-1185">Reference proteome</keyword>
<evidence type="ECO:0000259" key="8">
    <source>
        <dbReference type="Pfam" id="PF01757"/>
    </source>
</evidence>
<keyword evidence="9" id="KW-0012">Acyltransferase</keyword>
<evidence type="ECO:0000256" key="7">
    <source>
        <dbReference type="SAM" id="Phobius"/>
    </source>
</evidence>
<evidence type="ECO:0000256" key="1">
    <source>
        <dbReference type="ARBA" id="ARBA00004651"/>
    </source>
</evidence>
<feature type="transmembrane region" description="Helical" evidence="7">
    <location>
        <begin position="267"/>
        <end position="285"/>
    </location>
</feature>
<feature type="transmembrane region" description="Helical" evidence="7">
    <location>
        <begin position="151"/>
        <end position="170"/>
    </location>
</feature>
<organism evidence="9 10">
    <name type="scientific">Pedobacter ureilyticus</name>
    <dbReference type="NCBI Taxonomy" id="1393051"/>
    <lineage>
        <taxon>Bacteria</taxon>
        <taxon>Pseudomonadati</taxon>
        <taxon>Bacteroidota</taxon>
        <taxon>Sphingobacteriia</taxon>
        <taxon>Sphingobacteriales</taxon>
        <taxon>Sphingobacteriaceae</taxon>
        <taxon>Pedobacter</taxon>
    </lineage>
</organism>
<comment type="caution">
    <text evidence="9">The sequence shown here is derived from an EMBL/GenBank/DDBJ whole genome shotgun (WGS) entry which is preliminary data.</text>
</comment>
<keyword evidence="9" id="KW-0808">Transferase</keyword>
<evidence type="ECO:0000256" key="2">
    <source>
        <dbReference type="ARBA" id="ARBA00007400"/>
    </source>
</evidence>
<gene>
    <name evidence="9" type="ORF">E6A44_002680</name>
</gene>
<dbReference type="PANTHER" id="PTHR40074:SF2">
    <property type="entry name" value="O-ACETYLTRANSFERASE WECH"/>
    <property type="match status" value="1"/>
</dbReference>
<dbReference type="PANTHER" id="PTHR40074">
    <property type="entry name" value="O-ACETYLTRANSFERASE WECH"/>
    <property type="match status" value="1"/>
</dbReference>
<keyword evidence="4 7" id="KW-0812">Transmembrane</keyword>
<feature type="transmembrane region" description="Helical" evidence="7">
    <location>
        <begin position="76"/>
        <end position="93"/>
    </location>
</feature>
<name>A0ABW9J1Q1_9SPHI</name>
<protein>
    <submittedName>
        <fullName evidence="9">Acyltransferase</fullName>
    </submittedName>
</protein>
<comment type="similarity">
    <text evidence="2">Belongs to the acyltransferase 3 family.</text>
</comment>
<keyword evidence="6 7" id="KW-0472">Membrane</keyword>
<accession>A0ABW9J1Q1</accession>
<keyword evidence="5 7" id="KW-1133">Transmembrane helix</keyword>
<feature type="transmembrane region" description="Helical" evidence="7">
    <location>
        <begin position="37"/>
        <end position="56"/>
    </location>
</feature>
<evidence type="ECO:0000313" key="10">
    <source>
        <dbReference type="Proteomes" id="UP001517247"/>
    </source>
</evidence>
<feature type="domain" description="Acyltransferase 3" evidence="8">
    <location>
        <begin position="33"/>
        <end position="352"/>
    </location>
</feature>
<dbReference type="InterPro" id="IPR002656">
    <property type="entry name" value="Acyl_transf_3_dom"/>
</dbReference>
<evidence type="ECO:0000256" key="6">
    <source>
        <dbReference type="ARBA" id="ARBA00023136"/>
    </source>
</evidence>
<comment type="subcellular location">
    <subcellularLocation>
        <location evidence="1">Cell membrane</location>
        <topology evidence="1">Multi-pass membrane protein</topology>
    </subcellularLocation>
</comment>
<evidence type="ECO:0000313" key="9">
    <source>
        <dbReference type="EMBL" id="MFN0254456.1"/>
    </source>
</evidence>
<dbReference type="EMBL" id="SSHJ02000001">
    <property type="protein sequence ID" value="MFN0254456.1"/>
    <property type="molecule type" value="Genomic_DNA"/>
</dbReference>
<dbReference type="GO" id="GO:0016746">
    <property type="term" value="F:acyltransferase activity"/>
    <property type="evidence" value="ECO:0007669"/>
    <property type="project" value="UniProtKB-KW"/>
</dbReference>
<sequence>MSALLFAFKHIQSLQQSKPNYTYFCHKVKSLKNYISNLRNIATFAVLVLHVTAPFVLKFNKISFASWQLANLLDSMLRFGVPVFVMISGAVLLDRSEPLKIFLSKRLKRIFLPFLFWSIVYFIFIYAGHFQKFSMMQLAQILIDKLLKGTYYHLWYIYMILGIYLFIPIVRKWVQNSTKQELHYFLILWSITLFINTDAAKYIPSIEVLYFSKYLGYLVLGYYLDKHIEINQLRSALYFMLFVLGATLTLVSTSYLSITTNKLNITYYNYLSPNVCLMAIGLFLLGKSSLQKTNTGLMNLDRHSYGIYLAHVLVLHYVYRIIPPFKINTNSPLLLFTFIISVSIVTYIVSYFIIRILAINKRVQPLIT</sequence>
<feature type="transmembrane region" description="Helical" evidence="7">
    <location>
        <begin position="236"/>
        <end position="255"/>
    </location>
</feature>
<dbReference type="Pfam" id="PF01757">
    <property type="entry name" value="Acyl_transf_3"/>
    <property type="match status" value="1"/>
</dbReference>
<proteinExistence type="inferred from homology"/>
<feature type="transmembrane region" description="Helical" evidence="7">
    <location>
        <begin position="114"/>
        <end position="131"/>
    </location>
</feature>
<dbReference type="RefSeq" id="WP_138721608.1">
    <property type="nucleotide sequence ID" value="NZ_SSHJ02000001.1"/>
</dbReference>
<keyword evidence="3" id="KW-1003">Cell membrane</keyword>
<feature type="transmembrane region" description="Helical" evidence="7">
    <location>
        <begin position="334"/>
        <end position="354"/>
    </location>
</feature>
<evidence type="ECO:0000256" key="4">
    <source>
        <dbReference type="ARBA" id="ARBA00022692"/>
    </source>
</evidence>
<evidence type="ECO:0000256" key="5">
    <source>
        <dbReference type="ARBA" id="ARBA00022989"/>
    </source>
</evidence>